<keyword evidence="1" id="KW-0472">Membrane</keyword>
<dbReference type="EMBL" id="CP003643">
    <property type="protein sequence ID" value="AFZ28238.1"/>
    <property type="molecule type" value="Genomic_DNA"/>
</dbReference>
<feature type="transmembrane region" description="Helical" evidence="1">
    <location>
        <begin position="5"/>
        <end position="25"/>
    </location>
</feature>
<keyword evidence="1" id="KW-0812">Transmembrane</keyword>
<reference evidence="2 3" key="1">
    <citation type="submission" date="2012-06" db="EMBL/GenBank/DDBJ databases">
        <title>Noncontiguous Finished plasmid 1 of genome of Cylindrospermum stagnale PCC 7417.</title>
        <authorList>
            <consortium name="US DOE Joint Genome Institute"/>
            <person name="Gugger M."/>
            <person name="Coursin T."/>
            <person name="Rippka R."/>
            <person name="Tandeau De Marsac N."/>
            <person name="Huntemann M."/>
            <person name="Wei C.-L."/>
            <person name="Han J."/>
            <person name="Detter J.C."/>
            <person name="Han C."/>
            <person name="Tapia R."/>
            <person name="Davenport K."/>
            <person name="Daligault H."/>
            <person name="Erkkila T."/>
            <person name="Gu W."/>
            <person name="Munk A.C.C."/>
            <person name="Teshima H."/>
            <person name="Xu Y."/>
            <person name="Chain P."/>
            <person name="Chen A."/>
            <person name="Krypides N."/>
            <person name="Mavromatis K."/>
            <person name="Markowitz V."/>
            <person name="Szeto E."/>
            <person name="Ivanova N."/>
            <person name="Mikhailova N."/>
            <person name="Ovchinnikova G."/>
            <person name="Pagani I."/>
            <person name="Pati A."/>
            <person name="Goodwin L."/>
            <person name="Peters L."/>
            <person name="Pitluck S."/>
            <person name="Woyke T."/>
            <person name="Kerfeld C."/>
        </authorList>
    </citation>
    <scope>NUCLEOTIDE SEQUENCE [LARGE SCALE GENOMIC DNA]</scope>
    <source>
        <strain evidence="2 3">PCC 7417</strain>
        <plasmid evidence="3">Plasmid pCYLST.01</plasmid>
    </source>
</reference>
<evidence type="ECO:0000313" key="2">
    <source>
        <dbReference type="EMBL" id="AFZ28238.1"/>
    </source>
</evidence>
<dbReference type="Proteomes" id="UP000010475">
    <property type="component" value="Plasmid pCYLST.01"/>
</dbReference>
<keyword evidence="3" id="KW-1185">Reference proteome</keyword>
<evidence type="ECO:0000313" key="3">
    <source>
        <dbReference type="Proteomes" id="UP000010475"/>
    </source>
</evidence>
<gene>
    <name evidence="2" type="ORF">Cylst_6447</name>
</gene>
<dbReference type="AlphaFoldDB" id="K9X6W9"/>
<proteinExistence type="predicted"/>
<accession>K9X6W9</accession>
<evidence type="ECO:0000256" key="1">
    <source>
        <dbReference type="SAM" id="Phobius"/>
    </source>
</evidence>
<dbReference type="KEGG" id="csg:Cylst_6447"/>
<geneLocation type="plasmid" evidence="2 3">
    <name>pCYLST.01</name>
</geneLocation>
<keyword evidence="1" id="KW-1133">Transmembrane helix</keyword>
<organism evidence="2 3">
    <name type="scientific">Cylindrospermum stagnale PCC 7417</name>
    <dbReference type="NCBI Taxonomy" id="56107"/>
    <lineage>
        <taxon>Bacteria</taxon>
        <taxon>Bacillati</taxon>
        <taxon>Cyanobacteriota</taxon>
        <taxon>Cyanophyceae</taxon>
        <taxon>Nostocales</taxon>
        <taxon>Nostocaceae</taxon>
        <taxon>Cylindrospermum</taxon>
    </lineage>
</organism>
<keyword evidence="2" id="KW-0614">Plasmid</keyword>
<protein>
    <submittedName>
        <fullName evidence="2">Uncharacterized protein</fullName>
    </submittedName>
</protein>
<name>K9X6W9_9NOST</name>
<dbReference type="HOGENOM" id="CLU_2733319_0_0_3"/>
<sequence>MAKHLYSTIQLAGIALIVTALVNPWNLLHNPWIRCPLILFLTSTAIMHGEAKAQDEILKHISSEQENPDKL</sequence>